<accession>A0A835MLA1</accession>
<dbReference type="Proteomes" id="UP000657918">
    <property type="component" value="Unassembled WGS sequence"/>
</dbReference>
<reference evidence="1 2" key="1">
    <citation type="submission" date="2020-10" db="EMBL/GenBank/DDBJ databases">
        <title>Plant Genome Project.</title>
        <authorList>
            <person name="Zhang R.-G."/>
        </authorList>
    </citation>
    <scope>NUCLEOTIDE SEQUENCE [LARGE SCALE GENOMIC DNA]</scope>
    <source>
        <strain evidence="1">FAFU-HL-1</strain>
        <tissue evidence="1">Leaf</tissue>
    </source>
</reference>
<name>A0A835MLA1_9ROSI</name>
<dbReference type="EMBL" id="JADGMS010000013">
    <property type="protein sequence ID" value="KAF9670777.1"/>
    <property type="molecule type" value="Genomic_DNA"/>
</dbReference>
<evidence type="ECO:0000313" key="1">
    <source>
        <dbReference type="EMBL" id="KAF9670777.1"/>
    </source>
</evidence>
<gene>
    <name evidence="1" type="ORF">SADUNF_Sadunf13G0104000</name>
</gene>
<comment type="caution">
    <text evidence="1">The sequence shown here is derived from an EMBL/GenBank/DDBJ whole genome shotgun (WGS) entry which is preliminary data.</text>
</comment>
<keyword evidence="2" id="KW-1185">Reference proteome</keyword>
<proteinExistence type="predicted"/>
<organism evidence="1 2">
    <name type="scientific">Salix dunnii</name>
    <dbReference type="NCBI Taxonomy" id="1413687"/>
    <lineage>
        <taxon>Eukaryota</taxon>
        <taxon>Viridiplantae</taxon>
        <taxon>Streptophyta</taxon>
        <taxon>Embryophyta</taxon>
        <taxon>Tracheophyta</taxon>
        <taxon>Spermatophyta</taxon>
        <taxon>Magnoliopsida</taxon>
        <taxon>eudicotyledons</taxon>
        <taxon>Gunneridae</taxon>
        <taxon>Pentapetalae</taxon>
        <taxon>rosids</taxon>
        <taxon>fabids</taxon>
        <taxon>Malpighiales</taxon>
        <taxon>Salicaceae</taxon>
        <taxon>Saliceae</taxon>
        <taxon>Salix</taxon>
    </lineage>
</organism>
<evidence type="ECO:0000313" key="2">
    <source>
        <dbReference type="Proteomes" id="UP000657918"/>
    </source>
</evidence>
<sequence length="73" mass="8098">MLLPGGVVMMADGHKVGVGEKILRNFPPVLSLFLDAGLHELGEGRNFLALSMEFSPAEKSRLNMSIFEYRKFS</sequence>
<protein>
    <submittedName>
        <fullName evidence="1">Uncharacterized protein</fullName>
    </submittedName>
</protein>
<dbReference type="AlphaFoldDB" id="A0A835MLA1"/>